<evidence type="ECO:0000256" key="2">
    <source>
        <dbReference type="SAM" id="Phobius"/>
    </source>
</evidence>
<dbReference type="GO" id="GO:0015666">
    <property type="term" value="F:restriction endodeoxyribonuclease activity"/>
    <property type="evidence" value="ECO:0007669"/>
    <property type="project" value="TreeGrafter"/>
</dbReference>
<dbReference type="SUPFAM" id="SSF52980">
    <property type="entry name" value="Restriction endonuclease-like"/>
    <property type="match status" value="1"/>
</dbReference>
<dbReference type="STRING" id="1423730.FC75_GL002358"/>
<organism evidence="4 5">
    <name type="scientific">Lacticaseibacillus camelliae DSM 22697 = JCM 13995</name>
    <dbReference type="NCBI Taxonomy" id="1423730"/>
    <lineage>
        <taxon>Bacteria</taxon>
        <taxon>Bacillati</taxon>
        <taxon>Bacillota</taxon>
        <taxon>Bacilli</taxon>
        <taxon>Lactobacillales</taxon>
        <taxon>Lactobacillaceae</taxon>
        <taxon>Lacticaseibacillus</taxon>
    </lineage>
</organism>
<comment type="caution">
    <text evidence="4">The sequence shown here is derived from an EMBL/GenBank/DDBJ whole genome shotgun (WGS) entry which is preliminary data.</text>
</comment>
<dbReference type="Gene3D" id="3.40.1350.10">
    <property type="match status" value="1"/>
</dbReference>
<keyword evidence="2" id="KW-1133">Transmembrane helix</keyword>
<dbReference type="InterPro" id="IPR011856">
    <property type="entry name" value="tRNA_endonuc-like_dom_sf"/>
</dbReference>
<protein>
    <submittedName>
        <fullName evidence="4">5-methylcytosine-specific restriction enzyme MRR</fullName>
    </submittedName>
</protein>
<name>A0A0R2FLT2_9LACO</name>
<proteinExistence type="predicted"/>
<dbReference type="Pfam" id="PF04471">
    <property type="entry name" value="Mrr_cat"/>
    <property type="match status" value="1"/>
</dbReference>
<feature type="transmembrane region" description="Helical" evidence="2">
    <location>
        <begin position="46"/>
        <end position="67"/>
    </location>
</feature>
<keyword evidence="2" id="KW-0472">Membrane</keyword>
<dbReference type="PATRIC" id="fig|1423730.4.peg.2446"/>
<accession>A0A0R2FLT2</accession>
<dbReference type="InterPro" id="IPR052906">
    <property type="entry name" value="Type_IV_Methyl-Rstrct_Enzyme"/>
</dbReference>
<gene>
    <name evidence="4" type="ORF">FC75_GL002358</name>
</gene>
<reference evidence="4 5" key="1">
    <citation type="journal article" date="2015" name="Genome Announc.">
        <title>Expanding the biotechnology potential of lactobacilli through comparative genomics of 213 strains and associated genera.</title>
        <authorList>
            <person name="Sun Z."/>
            <person name="Harris H.M."/>
            <person name="McCann A."/>
            <person name="Guo C."/>
            <person name="Argimon S."/>
            <person name="Zhang W."/>
            <person name="Yang X."/>
            <person name="Jeffery I.B."/>
            <person name="Cooney J.C."/>
            <person name="Kagawa T.F."/>
            <person name="Liu W."/>
            <person name="Song Y."/>
            <person name="Salvetti E."/>
            <person name="Wrobel A."/>
            <person name="Rasinkangas P."/>
            <person name="Parkhill J."/>
            <person name="Rea M.C."/>
            <person name="O'Sullivan O."/>
            <person name="Ritari J."/>
            <person name="Douillard F.P."/>
            <person name="Paul Ross R."/>
            <person name="Yang R."/>
            <person name="Briner A.E."/>
            <person name="Felis G.E."/>
            <person name="de Vos W.M."/>
            <person name="Barrangou R."/>
            <person name="Klaenhammer T.R."/>
            <person name="Caufield P.W."/>
            <person name="Cui Y."/>
            <person name="Zhang H."/>
            <person name="O'Toole P.W."/>
        </authorList>
    </citation>
    <scope>NUCLEOTIDE SEQUENCE [LARGE SCALE GENOMIC DNA]</scope>
    <source>
        <strain evidence="4 5">DSM 22697</strain>
    </source>
</reference>
<feature type="domain" description="Restriction endonuclease type IV Mrr" evidence="3">
    <location>
        <begin position="82"/>
        <end position="191"/>
    </location>
</feature>
<evidence type="ECO:0000256" key="1">
    <source>
        <dbReference type="ARBA" id="ARBA00022801"/>
    </source>
</evidence>
<dbReference type="InterPro" id="IPR011335">
    <property type="entry name" value="Restrct_endonuc-II-like"/>
</dbReference>
<feature type="transmembrane region" description="Helical" evidence="2">
    <location>
        <begin position="20"/>
        <end position="40"/>
    </location>
</feature>
<dbReference type="Proteomes" id="UP000050865">
    <property type="component" value="Unassembled WGS sequence"/>
</dbReference>
<dbReference type="GO" id="GO:0003677">
    <property type="term" value="F:DNA binding"/>
    <property type="evidence" value="ECO:0007669"/>
    <property type="project" value="InterPro"/>
</dbReference>
<evidence type="ECO:0000313" key="4">
    <source>
        <dbReference type="EMBL" id="KRN25818.1"/>
    </source>
</evidence>
<keyword evidence="5" id="KW-1185">Reference proteome</keyword>
<evidence type="ECO:0000259" key="3">
    <source>
        <dbReference type="Pfam" id="PF04471"/>
    </source>
</evidence>
<dbReference type="PANTHER" id="PTHR30015">
    <property type="entry name" value="MRR RESTRICTION SYSTEM PROTEIN"/>
    <property type="match status" value="1"/>
</dbReference>
<dbReference type="PANTHER" id="PTHR30015:SF6">
    <property type="entry name" value="SLL1429 PROTEIN"/>
    <property type="match status" value="1"/>
</dbReference>
<evidence type="ECO:0000313" key="5">
    <source>
        <dbReference type="Proteomes" id="UP000050865"/>
    </source>
</evidence>
<sequence length="196" mass="22899">MISLKRLVQAMRTFFRRLYWLLTLGFGLALVYSFFGRTYLSQWRSYLDLASFILIVGWVGVNALLVYHHHFQFRDLQMEEVDQMDGEEFERFCVYLLRRNGFKRLKTTKASGDQGIDIIGTKKKKTVGFQCKRYEGQVGNKAVQEAYSGHSFYQCDEAAVITNSEFTDAAKELADQLEVMLIDRPHLKRLMRRLPS</sequence>
<keyword evidence="1" id="KW-0378">Hydrolase</keyword>
<keyword evidence="2" id="KW-0812">Transmembrane</keyword>
<dbReference type="AlphaFoldDB" id="A0A0R2FLT2"/>
<dbReference type="GO" id="GO:0009307">
    <property type="term" value="P:DNA restriction-modification system"/>
    <property type="evidence" value="ECO:0007669"/>
    <property type="project" value="InterPro"/>
</dbReference>
<dbReference type="EMBL" id="AYZJ01000004">
    <property type="protein sequence ID" value="KRN25818.1"/>
    <property type="molecule type" value="Genomic_DNA"/>
</dbReference>
<dbReference type="InterPro" id="IPR007560">
    <property type="entry name" value="Restrct_endonuc_IV_Mrr"/>
</dbReference>